<evidence type="ECO:0000256" key="4">
    <source>
        <dbReference type="ARBA" id="ARBA00022807"/>
    </source>
</evidence>
<dbReference type="PROSITE" id="PS51935">
    <property type="entry name" value="NLPC_P60"/>
    <property type="match status" value="1"/>
</dbReference>
<dbReference type="PANTHER" id="PTHR47053">
    <property type="entry name" value="MUREIN DD-ENDOPEPTIDASE MEPH-RELATED"/>
    <property type="match status" value="1"/>
</dbReference>
<keyword evidence="2" id="KW-0645">Protease</keyword>
<evidence type="ECO:0000256" key="2">
    <source>
        <dbReference type="ARBA" id="ARBA00022670"/>
    </source>
</evidence>
<dbReference type="GO" id="GO:0008234">
    <property type="term" value="F:cysteine-type peptidase activity"/>
    <property type="evidence" value="ECO:0007669"/>
    <property type="project" value="UniProtKB-KW"/>
</dbReference>
<keyword evidence="3" id="KW-0378">Hydrolase</keyword>
<evidence type="ECO:0000259" key="5">
    <source>
        <dbReference type="PROSITE" id="PS51935"/>
    </source>
</evidence>
<keyword evidence="7" id="KW-1185">Reference proteome</keyword>
<dbReference type="Pfam" id="PF08239">
    <property type="entry name" value="SH3_3"/>
    <property type="match status" value="1"/>
</dbReference>
<gene>
    <name evidence="6" type="ORF">FYJ39_06015</name>
</gene>
<dbReference type="InterPro" id="IPR003646">
    <property type="entry name" value="SH3-like_bac-type"/>
</dbReference>
<comment type="similarity">
    <text evidence="1">Belongs to the peptidase C40 family.</text>
</comment>
<comment type="caution">
    <text evidence="6">The sequence shown here is derived from an EMBL/GenBank/DDBJ whole genome shotgun (WGS) entry which is preliminary data.</text>
</comment>
<dbReference type="Gene3D" id="3.90.1720.10">
    <property type="entry name" value="endopeptidase domain like (from Nostoc punctiforme)"/>
    <property type="match status" value="1"/>
</dbReference>
<protein>
    <submittedName>
        <fullName evidence="6">NlpC/P60 family protein</fullName>
    </submittedName>
</protein>
<evidence type="ECO:0000313" key="6">
    <source>
        <dbReference type="EMBL" id="MSS36138.1"/>
    </source>
</evidence>
<dbReference type="InterPro" id="IPR038765">
    <property type="entry name" value="Papain-like_cys_pep_sf"/>
</dbReference>
<evidence type="ECO:0000313" key="7">
    <source>
        <dbReference type="Proteomes" id="UP000429958"/>
    </source>
</evidence>
<dbReference type="EMBL" id="VUMD01000004">
    <property type="protein sequence ID" value="MSS36138.1"/>
    <property type="molecule type" value="Genomic_DNA"/>
</dbReference>
<evidence type="ECO:0000256" key="1">
    <source>
        <dbReference type="ARBA" id="ARBA00007074"/>
    </source>
</evidence>
<proteinExistence type="inferred from homology"/>
<dbReference type="PANTHER" id="PTHR47053:SF1">
    <property type="entry name" value="MUREIN DD-ENDOPEPTIDASE MEPH-RELATED"/>
    <property type="match status" value="1"/>
</dbReference>
<sequence>MGLMLSSPGESQAAAAQAVVQTRSCYVAKIEAPSVDVYTAASQGANKRGQARRGQSFEVLGRPRQGWVKILMEGKEGYIRTVGTASIVEKTMETVDEAVKVRREVVEYALQFVGGRYVYGGTDPNKGVDCSGFTRYVLSKTVSINLPHSSGGQSSYGKEVSEEEMQPGDLLFYSGGGRINHVAMYIGDGKVVHASTEKTGIKTSPYDYREPVKIISLLS</sequence>
<dbReference type="InterPro" id="IPR051202">
    <property type="entry name" value="Peptidase_C40"/>
</dbReference>
<name>A0A7X2NJW2_9CLOT</name>
<dbReference type="Pfam" id="PF00877">
    <property type="entry name" value="NLPC_P60"/>
    <property type="match status" value="1"/>
</dbReference>
<feature type="domain" description="NlpC/P60" evidence="5">
    <location>
        <begin position="99"/>
        <end position="219"/>
    </location>
</feature>
<dbReference type="AlphaFoldDB" id="A0A7X2NJW2"/>
<accession>A0A7X2NJW2</accession>
<dbReference type="GO" id="GO:0006508">
    <property type="term" value="P:proteolysis"/>
    <property type="evidence" value="ECO:0007669"/>
    <property type="project" value="UniProtKB-KW"/>
</dbReference>
<evidence type="ECO:0000256" key="3">
    <source>
        <dbReference type="ARBA" id="ARBA00022801"/>
    </source>
</evidence>
<dbReference type="Proteomes" id="UP000429958">
    <property type="component" value="Unassembled WGS sequence"/>
</dbReference>
<organism evidence="6 7">
    <name type="scientific">Clostridium porci</name>
    <dbReference type="NCBI Taxonomy" id="2605778"/>
    <lineage>
        <taxon>Bacteria</taxon>
        <taxon>Bacillati</taxon>
        <taxon>Bacillota</taxon>
        <taxon>Clostridia</taxon>
        <taxon>Eubacteriales</taxon>
        <taxon>Clostridiaceae</taxon>
        <taxon>Clostridium</taxon>
    </lineage>
</organism>
<keyword evidence="4" id="KW-0788">Thiol protease</keyword>
<reference evidence="6 7" key="1">
    <citation type="submission" date="2019-08" db="EMBL/GenBank/DDBJ databases">
        <title>In-depth cultivation of the pig gut microbiome towards novel bacterial diversity and tailored functional studies.</title>
        <authorList>
            <person name="Wylensek D."/>
            <person name="Hitch T.C.A."/>
            <person name="Clavel T."/>
        </authorList>
    </citation>
    <scope>NUCLEOTIDE SEQUENCE [LARGE SCALE GENOMIC DNA]</scope>
    <source>
        <strain evidence="6 7">WCA-389-WT-23D1</strain>
    </source>
</reference>
<dbReference type="Gene3D" id="2.30.30.40">
    <property type="entry name" value="SH3 Domains"/>
    <property type="match status" value="1"/>
</dbReference>
<dbReference type="InterPro" id="IPR000064">
    <property type="entry name" value="NLP_P60_dom"/>
</dbReference>
<dbReference type="SUPFAM" id="SSF54001">
    <property type="entry name" value="Cysteine proteinases"/>
    <property type="match status" value="1"/>
</dbReference>